<name>A0A0A9FXP3_ARUDO</name>
<reference evidence="2" key="1">
    <citation type="submission" date="2014-09" db="EMBL/GenBank/DDBJ databases">
        <authorList>
            <person name="Magalhaes I.L.F."/>
            <person name="Oliveira U."/>
            <person name="Santos F.R."/>
            <person name="Vidigal T.H.D.A."/>
            <person name="Brescovit A.D."/>
            <person name="Santos A.J."/>
        </authorList>
    </citation>
    <scope>NUCLEOTIDE SEQUENCE</scope>
    <source>
        <tissue evidence="2">Shoot tissue taken approximately 20 cm above the soil surface</tissue>
    </source>
</reference>
<proteinExistence type="predicted"/>
<sequence length="136" mass="15251">MLSLRTSSPPSRRTGGPTTATTSSAPWTEPRRRPARSSASSSRAWRATRWWGRGIGTPASRCSQSPCAGRRVRLCSGYRSRWRRLSWAASRCWRRWHSWKASMRRSGWASAASRSSPITSCCTTICLEFGVQQGRS</sequence>
<evidence type="ECO:0000256" key="1">
    <source>
        <dbReference type="SAM" id="MobiDB-lite"/>
    </source>
</evidence>
<protein>
    <submittedName>
        <fullName evidence="2">Uncharacterized protein</fullName>
    </submittedName>
</protein>
<feature type="region of interest" description="Disordered" evidence="1">
    <location>
        <begin position="1"/>
        <end position="45"/>
    </location>
</feature>
<feature type="compositionally biased region" description="Low complexity" evidence="1">
    <location>
        <begin position="36"/>
        <end position="45"/>
    </location>
</feature>
<dbReference type="AlphaFoldDB" id="A0A0A9FXP3"/>
<dbReference type="EMBL" id="GBRH01181887">
    <property type="protein sequence ID" value="JAE16009.1"/>
    <property type="molecule type" value="Transcribed_RNA"/>
</dbReference>
<feature type="compositionally biased region" description="Low complexity" evidence="1">
    <location>
        <begin position="1"/>
        <end position="26"/>
    </location>
</feature>
<accession>A0A0A9FXP3</accession>
<reference evidence="2" key="2">
    <citation type="journal article" date="2015" name="Data Brief">
        <title>Shoot transcriptome of the giant reed, Arundo donax.</title>
        <authorList>
            <person name="Barrero R.A."/>
            <person name="Guerrero F.D."/>
            <person name="Moolhuijzen P."/>
            <person name="Goolsby J.A."/>
            <person name="Tidwell J."/>
            <person name="Bellgard S.E."/>
            <person name="Bellgard M.I."/>
        </authorList>
    </citation>
    <scope>NUCLEOTIDE SEQUENCE</scope>
    <source>
        <tissue evidence="2">Shoot tissue taken approximately 20 cm above the soil surface</tissue>
    </source>
</reference>
<organism evidence="2">
    <name type="scientific">Arundo donax</name>
    <name type="common">Giant reed</name>
    <name type="synonym">Donax arundinaceus</name>
    <dbReference type="NCBI Taxonomy" id="35708"/>
    <lineage>
        <taxon>Eukaryota</taxon>
        <taxon>Viridiplantae</taxon>
        <taxon>Streptophyta</taxon>
        <taxon>Embryophyta</taxon>
        <taxon>Tracheophyta</taxon>
        <taxon>Spermatophyta</taxon>
        <taxon>Magnoliopsida</taxon>
        <taxon>Liliopsida</taxon>
        <taxon>Poales</taxon>
        <taxon>Poaceae</taxon>
        <taxon>PACMAD clade</taxon>
        <taxon>Arundinoideae</taxon>
        <taxon>Arundineae</taxon>
        <taxon>Arundo</taxon>
    </lineage>
</organism>
<evidence type="ECO:0000313" key="2">
    <source>
        <dbReference type="EMBL" id="JAE16009.1"/>
    </source>
</evidence>